<evidence type="ECO:0000256" key="13">
    <source>
        <dbReference type="RuleBase" id="RU362027"/>
    </source>
</evidence>
<dbReference type="GO" id="GO:0071555">
    <property type="term" value="P:cell wall organization"/>
    <property type="evidence" value="ECO:0007669"/>
    <property type="project" value="UniProtKB-KW"/>
</dbReference>
<dbReference type="PANTHER" id="PTHR32116">
    <property type="entry name" value="GALACTURONOSYLTRANSFERASE 4-RELATED"/>
    <property type="match status" value="1"/>
</dbReference>
<dbReference type="GO" id="GO:0047262">
    <property type="term" value="F:polygalacturonate 4-alpha-galacturonosyltransferase activity"/>
    <property type="evidence" value="ECO:0007669"/>
    <property type="project" value="InterPro"/>
</dbReference>
<reference evidence="15" key="2">
    <citation type="submission" date="2023-05" db="EMBL/GenBank/DDBJ databases">
        <authorList>
            <person name="Schelkunov M.I."/>
        </authorList>
    </citation>
    <scope>NUCLEOTIDE SEQUENCE</scope>
    <source>
        <strain evidence="15">Hsosn_3</strain>
        <tissue evidence="15">Leaf</tissue>
    </source>
</reference>
<dbReference type="GO" id="GO:0000139">
    <property type="term" value="C:Golgi membrane"/>
    <property type="evidence" value="ECO:0007669"/>
    <property type="project" value="UniProtKB-SubCell"/>
</dbReference>
<evidence type="ECO:0000256" key="4">
    <source>
        <dbReference type="ARBA" id="ARBA00022676"/>
    </source>
</evidence>
<comment type="similarity">
    <text evidence="3 13">Belongs to the glycosyltransferase 8 family.</text>
</comment>
<accession>A0AAD8M1F8</accession>
<dbReference type="EMBL" id="JAUIZM010000011">
    <property type="protein sequence ID" value="KAK1357121.1"/>
    <property type="molecule type" value="Genomic_DNA"/>
</dbReference>
<evidence type="ECO:0000256" key="10">
    <source>
        <dbReference type="ARBA" id="ARBA00023136"/>
    </source>
</evidence>
<name>A0AAD8M1F8_9APIA</name>
<keyword evidence="16" id="KW-1185">Reference proteome</keyword>
<keyword evidence="6 13" id="KW-0812">Transmembrane</keyword>
<dbReference type="InterPro" id="IPR029993">
    <property type="entry name" value="GAUT"/>
</dbReference>
<feature type="region of interest" description="Disordered" evidence="14">
    <location>
        <begin position="61"/>
        <end position="152"/>
    </location>
</feature>
<dbReference type="EC" id="2.4.1.-" evidence="13"/>
<feature type="compositionally biased region" description="Basic and acidic residues" evidence="14">
    <location>
        <begin position="78"/>
        <end position="99"/>
    </location>
</feature>
<keyword evidence="8 13" id="KW-1133">Transmembrane helix</keyword>
<evidence type="ECO:0000256" key="1">
    <source>
        <dbReference type="ARBA" id="ARBA00004323"/>
    </source>
</evidence>
<dbReference type="SUPFAM" id="SSF53448">
    <property type="entry name" value="Nucleotide-diphospho-sugar transferases"/>
    <property type="match status" value="1"/>
</dbReference>
<gene>
    <name evidence="15" type="ORF">POM88_050377</name>
</gene>
<dbReference type="InterPro" id="IPR002495">
    <property type="entry name" value="Glyco_trans_8"/>
</dbReference>
<evidence type="ECO:0000256" key="14">
    <source>
        <dbReference type="SAM" id="MobiDB-lite"/>
    </source>
</evidence>
<evidence type="ECO:0000256" key="12">
    <source>
        <dbReference type="ARBA" id="ARBA00023316"/>
    </source>
</evidence>
<keyword evidence="5" id="KW-0808">Transferase</keyword>
<evidence type="ECO:0000256" key="5">
    <source>
        <dbReference type="ARBA" id="ARBA00022679"/>
    </source>
</evidence>
<comment type="subcellular location">
    <subcellularLocation>
        <location evidence="1 13">Golgi apparatus membrane</location>
        <topology evidence="1 13">Single-pass type II membrane protein</topology>
    </subcellularLocation>
</comment>
<dbReference type="Gene3D" id="3.90.550.10">
    <property type="entry name" value="Spore Coat Polysaccharide Biosynthesis Protein SpsA, Chain A"/>
    <property type="match status" value="1"/>
</dbReference>
<evidence type="ECO:0000256" key="3">
    <source>
        <dbReference type="ARBA" id="ARBA00006351"/>
    </source>
</evidence>
<evidence type="ECO:0000313" key="16">
    <source>
        <dbReference type="Proteomes" id="UP001237642"/>
    </source>
</evidence>
<protein>
    <recommendedName>
        <fullName evidence="13">Hexosyltransferase</fullName>
        <ecNumber evidence="13">2.4.1.-</ecNumber>
    </recommendedName>
</protein>
<feature type="compositionally biased region" description="Basic and acidic residues" evidence="14">
    <location>
        <begin position="133"/>
        <end position="150"/>
    </location>
</feature>
<dbReference type="AlphaFoldDB" id="A0AAD8M1F8"/>
<keyword evidence="4 13" id="KW-0328">Glycosyltransferase</keyword>
<dbReference type="FunFam" id="3.90.550.10:FF:000056">
    <property type="entry name" value="Hexosyltransferase"/>
    <property type="match status" value="1"/>
</dbReference>
<proteinExistence type="inferred from homology"/>
<keyword evidence="11" id="KW-0325">Glycoprotein</keyword>
<evidence type="ECO:0000256" key="2">
    <source>
        <dbReference type="ARBA" id="ARBA00004877"/>
    </source>
</evidence>
<feature type="compositionally biased region" description="Basic and acidic residues" evidence="14">
    <location>
        <begin position="110"/>
        <end position="123"/>
    </location>
</feature>
<evidence type="ECO:0000256" key="6">
    <source>
        <dbReference type="ARBA" id="ARBA00022692"/>
    </source>
</evidence>
<feature type="transmembrane region" description="Helical" evidence="13">
    <location>
        <begin position="12"/>
        <end position="33"/>
    </location>
</feature>
<reference evidence="15" key="1">
    <citation type="submission" date="2023-02" db="EMBL/GenBank/DDBJ databases">
        <title>Genome of toxic invasive species Heracleum sosnowskyi carries increased number of genes despite the absence of recent whole-genome duplications.</title>
        <authorList>
            <person name="Schelkunov M."/>
            <person name="Shtratnikova V."/>
            <person name="Makarenko M."/>
            <person name="Klepikova A."/>
            <person name="Omelchenko D."/>
            <person name="Novikova G."/>
            <person name="Obukhova E."/>
            <person name="Bogdanov V."/>
            <person name="Penin A."/>
            <person name="Logacheva M."/>
        </authorList>
    </citation>
    <scope>NUCLEOTIDE SEQUENCE</scope>
    <source>
        <strain evidence="15">Hsosn_3</strain>
        <tissue evidence="15">Leaf</tissue>
    </source>
</reference>
<keyword evidence="9 13" id="KW-0333">Golgi apparatus</keyword>
<evidence type="ECO:0000256" key="8">
    <source>
        <dbReference type="ARBA" id="ARBA00022989"/>
    </source>
</evidence>
<dbReference type="Pfam" id="PF25557">
    <property type="entry name" value="GAUT_1"/>
    <property type="match status" value="1"/>
</dbReference>
<keyword evidence="7" id="KW-0735">Signal-anchor</keyword>
<comment type="pathway">
    <text evidence="2 13">Glycan metabolism; pectin biosynthesis.</text>
</comment>
<comment type="caution">
    <text evidence="15">The sequence shown here is derived from an EMBL/GenBank/DDBJ whole genome shotgun (WGS) entry which is preliminary data.</text>
</comment>
<dbReference type="PANTHER" id="PTHR32116:SF0">
    <property type="entry name" value="GALACTURONOSYLTRANSFERASE 6-RELATED"/>
    <property type="match status" value="1"/>
</dbReference>
<dbReference type="Proteomes" id="UP001237642">
    <property type="component" value="Unassembled WGS sequence"/>
</dbReference>
<keyword evidence="10 13" id="KW-0472">Membrane</keyword>
<evidence type="ECO:0000256" key="9">
    <source>
        <dbReference type="ARBA" id="ARBA00023034"/>
    </source>
</evidence>
<evidence type="ECO:0000256" key="11">
    <source>
        <dbReference type="ARBA" id="ARBA00023180"/>
    </source>
</evidence>
<keyword evidence="12 13" id="KW-0961">Cell wall biogenesis/degradation</keyword>
<sequence length="597" mass="68956">MKRFRRCSVRRFILSLLVVCVVIPIFVLSQHIINLTSEGSRSNIEDLSAIKYRKDFLNLRSTDQGDDTDVNEPPSLVYKDEKVSDGSLDKEVKNEERRYGGGIVTLSEKNGTKYESEENRQQSETKNSLSASEGKKVPEGDVHQQNRELRPPLGRAVDQKVKEIKDQVIRAKAYLNFAPPNSNSHLVKELKMRIKELEHVASDTTRDSNLSKRALQRSSLMEVTLSKAHRVYPDCNAMVKKLRAMTYNAEELVLARKKETTFLVQLVGRTTPKGLHCLSMRLTAEYFALEPENRKIPSQKDLHDADSYHFAVFSDNVLACSVVVQSTIATAREPERIIFHIVTDSLNFPAISMWFLLYPPGKATIDIQSIDKFKWLSNNIDITKQKEDSPDTRYTSALNHLRFYLPDMFPKLDKIVLLDHDVIVQRDLTELWNIEMMGKTNGAVETCQVDDPSYRSMDMFINFSDPLVASKFDVDACTWAFGMNIFDLQEWRRRKLTRDYEDYLLLGKQRPLWKAGSLPLGWITFYNNTVRLDRKWHVLGLGYQSGVKQPDIDQAAVIHYDGIMKPWLDVGLEKYKHYWRRQINYSLPFLQQCNIQQ</sequence>
<evidence type="ECO:0000256" key="7">
    <source>
        <dbReference type="ARBA" id="ARBA00022968"/>
    </source>
</evidence>
<dbReference type="InterPro" id="IPR029044">
    <property type="entry name" value="Nucleotide-diphossugar_trans"/>
</dbReference>
<evidence type="ECO:0000313" key="15">
    <source>
        <dbReference type="EMBL" id="KAK1357121.1"/>
    </source>
</evidence>
<dbReference type="Pfam" id="PF01501">
    <property type="entry name" value="Glyco_transf_8"/>
    <property type="match status" value="1"/>
</dbReference>
<organism evidence="15 16">
    <name type="scientific">Heracleum sosnowskyi</name>
    <dbReference type="NCBI Taxonomy" id="360622"/>
    <lineage>
        <taxon>Eukaryota</taxon>
        <taxon>Viridiplantae</taxon>
        <taxon>Streptophyta</taxon>
        <taxon>Embryophyta</taxon>
        <taxon>Tracheophyta</taxon>
        <taxon>Spermatophyta</taxon>
        <taxon>Magnoliopsida</taxon>
        <taxon>eudicotyledons</taxon>
        <taxon>Gunneridae</taxon>
        <taxon>Pentapetalae</taxon>
        <taxon>asterids</taxon>
        <taxon>campanulids</taxon>
        <taxon>Apiales</taxon>
        <taxon>Apiaceae</taxon>
        <taxon>Apioideae</taxon>
        <taxon>apioid superclade</taxon>
        <taxon>Tordylieae</taxon>
        <taxon>Tordyliinae</taxon>
        <taxon>Heracleum</taxon>
    </lineage>
</organism>